<dbReference type="AlphaFoldDB" id="A0AAN9SA75"/>
<keyword evidence="2" id="KW-1185">Reference proteome</keyword>
<accession>A0AAN9SA75</accession>
<sequence>MALCGGRKAIYHMPWPHAGKLKHSKEMGVMMCYYYRHFMHLLLQFSMVHVYPVRCKVFNIVLPEDDYWRASKFSSCKNVGSPLSLSSSKSNSPLSLLPRNNGAFSLSFSTWFVVCHWKIDKEYCSKG</sequence>
<proteinExistence type="predicted"/>
<evidence type="ECO:0000313" key="2">
    <source>
        <dbReference type="Proteomes" id="UP001386955"/>
    </source>
</evidence>
<comment type="caution">
    <text evidence="1">The sequence shown here is derived from an EMBL/GenBank/DDBJ whole genome shotgun (WGS) entry which is preliminary data.</text>
</comment>
<dbReference type="Proteomes" id="UP001386955">
    <property type="component" value="Unassembled WGS sequence"/>
</dbReference>
<evidence type="ECO:0000313" key="1">
    <source>
        <dbReference type="EMBL" id="KAK7391634.1"/>
    </source>
</evidence>
<organism evidence="1 2">
    <name type="scientific">Psophocarpus tetragonolobus</name>
    <name type="common">Winged bean</name>
    <name type="synonym">Dolichos tetragonolobus</name>
    <dbReference type="NCBI Taxonomy" id="3891"/>
    <lineage>
        <taxon>Eukaryota</taxon>
        <taxon>Viridiplantae</taxon>
        <taxon>Streptophyta</taxon>
        <taxon>Embryophyta</taxon>
        <taxon>Tracheophyta</taxon>
        <taxon>Spermatophyta</taxon>
        <taxon>Magnoliopsida</taxon>
        <taxon>eudicotyledons</taxon>
        <taxon>Gunneridae</taxon>
        <taxon>Pentapetalae</taxon>
        <taxon>rosids</taxon>
        <taxon>fabids</taxon>
        <taxon>Fabales</taxon>
        <taxon>Fabaceae</taxon>
        <taxon>Papilionoideae</taxon>
        <taxon>50 kb inversion clade</taxon>
        <taxon>NPAAA clade</taxon>
        <taxon>indigoferoid/millettioid clade</taxon>
        <taxon>Phaseoleae</taxon>
        <taxon>Psophocarpus</taxon>
    </lineage>
</organism>
<protein>
    <submittedName>
        <fullName evidence="1">Uncharacterized protein</fullName>
    </submittedName>
</protein>
<dbReference type="EMBL" id="JAYMYS010000005">
    <property type="protein sequence ID" value="KAK7391634.1"/>
    <property type="molecule type" value="Genomic_DNA"/>
</dbReference>
<reference evidence="1 2" key="1">
    <citation type="submission" date="2024-01" db="EMBL/GenBank/DDBJ databases">
        <title>The genomes of 5 underutilized Papilionoideae crops provide insights into root nodulation and disease resistanc.</title>
        <authorList>
            <person name="Jiang F."/>
        </authorList>
    </citation>
    <scope>NUCLEOTIDE SEQUENCE [LARGE SCALE GENOMIC DNA]</scope>
    <source>
        <strain evidence="1">DUOXIRENSHENG_FW03</strain>
        <tissue evidence="1">Leaves</tissue>
    </source>
</reference>
<name>A0AAN9SA75_PSOTE</name>
<gene>
    <name evidence="1" type="ORF">VNO78_20051</name>
</gene>